<dbReference type="InterPro" id="IPR007371">
    <property type="entry name" value="TPK_catalytic"/>
</dbReference>
<dbReference type="EC" id="2.7.6.2" evidence="7"/>
<evidence type="ECO:0000313" key="10">
    <source>
        <dbReference type="Proteomes" id="UP000288725"/>
    </source>
</evidence>
<dbReference type="GO" id="GO:0030975">
    <property type="term" value="F:thiamine binding"/>
    <property type="evidence" value="ECO:0007669"/>
    <property type="project" value="UniProtKB-UniRule"/>
</dbReference>
<dbReference type="Pfam" id="PF04265">
    <property type="entry name" value="TPK_B1_binding"/>
    <property type="match status" value="1"/>
</dbReference>
<proteinExistence type="inferred from homology"/>
<keyword evidence="4 7" id="KW-0547">Nucleotide-binding</keyword>
<dbReference type="Proteomes" id="UP000288725">
    <property type="component" value="Chromosome 6"/>
</dbReference>
<dbReference type="InterPro" id="IPR036371">
    <property type="entry name" value="TPK_B1-bd_sf"/>
</dbReference>
<evidence type="ECO:0000256" key="2">
    <source>
        <dbReference type="ARBA" id="ARBA00006785"/>
    </source>
</evidence>
<sequence length="260" mass="28661">MSEDFEWHPTVLFRQTPDSQPRAPFSLVILNQPLRQNQAFGTLWENALVRIAADGGANRLFDLDGQNATRRYNNLDAIIGDLDSLLPNVRNHYAFQDEPAEIIHDSDQESTDFTKAVSWARSKNGANVDIVALGGLGGRVDQGISQLHHLYLFQPGPRYEQGRVFLLSGQSLTFLLKPGKHAIHVRDGGGGDVFAKHVGIVPLGEPSVITTHGLEWDVENWETHLGGRISTSNHVLPETKTVIVETTNQVIFTIALAGTE</sequence>
<protein>
    <recommendedName>
        <fullName evidence="7">Thiamine pyrophosphokinase</fullName>
        <ecNumber evidence="7">2.7.6.2</ecNumber>
    </recommendedName>
</protein>
<dbReference type="InterPro" id="IPR036759">
    <property type="entry name" value="TPK_catalytic_sf"/>
</dbReference>
<gene>
    <name evidence="9" type="ORF">VDGE_08269</name>
</gene>
<dbReference type="SUPFAM" id="SSF63999">
    <property type="entry name" value="Thiamin pyrophosphokinase, catalytic domain"/>
    <property type="match status" value="1"/>
</dbReference>
<organism evidence="9 10">
    <name type="scientific">Verticillium dahliae</name>
    <name type="common">Verticillium wilt</name>
    <dbReference type="NCBI Taxonomy" id="27337"/>
    <lineage>
        <taxon>Eukaryota</taxon>
        <taxon>Fungi</taxon>
        <taxon>Dikarya</taxon>
        <taxon>Ascomycota</taxon>
        <taxon>Pezizomycotina</taxon>
        <taxon>Sordariomycetes</taxon>
        <taxon>Hypocreomycetidae</taxon>
        <taxon>Glomerellales</taxon>
        <taxon>Plectosphaerellaceae</taxon>
        <taxon>Verticillium</taxon>
    </lineage>
</organism>
<keyword evidence="5 7" id="KW-0418">Kinase</keyword>
<dbReference type="PIRSF" id="PIRSF031057">
    <property type="entry name" value="Thiamin_pyrophosphokinase"/>
    <property type="match status" value="1"/>
</dbReference>
<comment type="caution">
    <text evidence="9">The sequence shown here is derived from an EMBL/GenBank/DDBJ whole genome shotgun (WGS) entry which is preliminary data.</text>
</comment>
<evidence type="ECO:0000256" key="3">
    <source>
        <dbReference type="ARBA" id="ARBA00022679"/>
    </source>
</evidence>
<dbReference type="UniPathway" id="UPA00060">
    <property type="reaction ID" value="UER00597"/>
</dbReference>
<evidence type="ECO:0000256" key="7">
    <source>
        <dbReference type="PIRNR" id="PIRNR031057"/>
    </source>
</evidence>
<dbReference type="GO" id="GO:0005524">
    <property type="term" value="F:ATP binding"/>
    <property type="evidence" value="ECO:0007669"/>
    <property type="project" value="UniProtKB-UniRule"/>
</dbReference>
<evidence type="ECO:0000256" key="5">
    <source>
        <dbReference type="ARBA" id="ARBA00022777"/>
    </source>
</evidence>
<dbReference type="InterPro" id="IPR006282">
    <property type="entry name" value="Thi_PPkinase"/>
</dbReference>
<evidence type="ECO:0000259" key="8">
    <source>
        <dbReference type="SMART" id="SM00983"/>
    </source>
</evidence>
<comment type="catalytic activity">
    <reaction evidence="7">
        <text>thiamine + ATP = thiamine diphosphate + AMP + H(+)</text>
        <dbReference type="Rhea" id="RHEA:11576"/>
        <dbReference type="ChEBI" id="CHEBI:15378"/>
        <dbReference type="ChEBI" id="CHEBI:18385"/>
        <dbReference type="ChEBI" id="CHEBI:30616"/>
        <dbReference type="ChEBI" id="CHEBI:58937"/>
        <dbReference type="ChEBI" id="CHEBI:456215"/>
    </reaction>
</comment>
<feature type="domain" description="Thiamin pyrophosphokinase thiamin-binding" evidence="8">
    <location>
        <begin position="179"/>
        <end position="250"/>
    </location>
</feature>
<dbReference type="PANTHER" id="PTHR13622">
    <property type="entry name" value="THIAMIN PYROPHOSPHOKINASE"/>
    <property type="match status" value="1"/>
</dbReference>
<keyword evidence="3 7" id="KW-0808">Transferase</keyword>
<reference evidence="9 10" key="1">
    <citation type="submission" date="2018-12" db="EMBL/GenBank/DDBJ databases">
        <title>Genome of Verticillium dahliae isolate Getta Getta.</title>
        <authorList>
            <person name="Gardiner D.M."/>
        </authorList>
    </citation>
    <scope>NUCLEOTIDE SEQUENCE [LARGE SCALE GENOMIC DNA]</scope>
    <source>
        <strain evidence="9 10">Getta Getta</strain>
    </source>
</reference>
<name>A0A444S116_VERDA</name>
<dbReference type="InterPro" id="IPR016966">
    <property type="entry name" value="Thiamin_pyrophosphokinase_euk"/>
</dbReference>
<comment type="pathway">
    <text evidence="1 7">Cofactor biosynthesis; thiamine diphosphate biosynthesis; thiamine diphosphate from thiamine: step 1/1.</text>
</comment>
<evidence type="ECO:0000256" key="1">
    <source>
        <dbReference type="ARBA" id="ARBA00005078"/>
    </source>
</evidence>
<accession>A0A444S116</accession>
<dbReference type="GO" id="GO:0016301">
    <property type="term" value="F:kinase activity"/>
    <property type="evidence" value="ECO:0007669"/>
    <property type="project" value="UniProtKB-UniRule"/>
</dbReference>
<comment type="similarity">
    <text evidence="2 7">Belongs to the thiamine pyrophosphokinase family.</text>
</comment>
<dbReference type="GO" id="GO:0006772">
    <property type="term" value="P:thiamine metabolic process"/>
    <property type="evidence" value="ECO:0007669"/>
    <property type="project" value="InterPro"/>
</dbReference>
<dbReference type="GO" id="GO:0009229">
    <property type="term" value="P:thiamine diphosphate biosynthetic process"/>
    <property type="evidence" value="ECO:0007669"/>
    <property type="project" value="UniProtKB-UniRule"/>
</dbReference>
<evidence type="ECO:0000256" key="4">
    <source>
        <dbReference type="ARBA" id="ARBA00022741"/>
    </source>
</evidence>
<dbReference type="GO" id="GO:0004788">
    <property type="term" value="F:thiamine diphosphokinase activity"/>
    <property type="evidence" value="ECO:0007669"/>
    <property type="project" value="UniProtKB-UniRule"/>
</dbReference>
<evidence type="ECO:0000256" key="6">
    <source>
        <dbReference type="ARBA" id="ARBA00022840"/>
    </source>
</evidence>
<dbReference type="Pfam" id="PF04263">
    <property type="entry name" value="TPK_catalytic"/>
    <property type="match status" value="1"/>
</dbReference>
<evidence type="ECO:0000313" key="9">
    <source>
        <dbReference type="EMBL" id="RXG47098.1"/>
    </source>
</evidence>
<dbReference type="SMART" id="SM00983">
    <property type="entry name" value="TPK_B1_binding"/>
    <property type="match status" value="1"/>
</dbReference>
<keyword evidence="6 7" id="KW-0067">ATP-binding</keyword>
<dbReference type="AlphaFoldDB" id="A0A444S116"/>
<dbReference type="SUPFAM" id="SSF63862">
    <property type="entry name" value="Thiamin pyrophosphokinase, substrate-binding domain"/>
    <property type="match status" value="1"/>
</dbReference>
<dbReference type="CDD" id="cd07995">
    <property type="entry name" value="TPK"/>
    <property type="match status" value="1"/>
</dbReference>
<dbReference type="EMBL" id="RSDZ01000040">
    <property type="protein sequence ID" value="RXG47098.1"/>
    <property type="molecule type" value="Genomic_DNA"/>
</dbReference>
<dbReference type="InterPro" id="IPR007373">
    <property type="entry name" value="Thiamin_PyroPKinase_B1-bd"/>
</dbReference>
<dbReference type="Gene3D" id="3.40.50.10240">
    <property type="entry name" value="Thiamin pyrophosphokinase, catalytic domain"/>
    <property type="match status" value="1"/>
</dbReference>
<dbReference type="NCBIfam" id="TIGR01378">
    <property type="entry name" value="thi_PPkinase"/>
    <property type="match status" value="1"/>
</dbReference>
<dbReference type="PANTHER" id="PTHR13622:SF8">
    <property type="entry name" value="THIAMIN PYROPHOSPHOKINASE 1"/>
    <property type="match status" value="1"/>
</dbReference>